<name>A0AAN8E4Y6_CHAGU</name>
<organism evidence="1 2">
    <name type="scientific">Champsocephalus gunnari</name>
    <name type="common">Mackerel icefish</name>
    <dbReference type="NCBI Taxonomy" id="52237"/>
    <lineage>
        <taxon>Eukaryota</taxon>
        <taxon>Metazoa</taxon>
        <taxon>Chordata</taxon>
        <taxon>Craniata</taxon>
        <taxon>Vertebrata</taxon>
        <taxon>Euteleostomi</taxon>
        <taxon>Actinopterygii</taxon>
        <taxon>Neopterygii</taxon>
        <taxon>Teleostei</taxon>
        <taxon>Neoteleostei</taxon>
        <taxon>Acanthomorphata</taxon>
        <taxon>Eupercaria</taxon>
        <taxon>Perciformes</taxon>
        <taxon>Notothenioidei</taxon>
        <taxon>Channichthyidae</taxon>
        <taxon>Champsocephalus</taxon>
    </lineage>
</organism>
<dbReference type="EMBL" id="JAURVH010001514">
    <property type="protein sequence ID" value="KAK5933419.1"/>
    <property type="molecule type" value="Genomic_DNA"/>
</dbReference>
<keyword evidence="2" id="KW-1185">Reference proteome</keyword>
<dbReference type="InterPro" id="IPR035983">
    <property type="entry name" value="Hect_E3_ubiquitin_ligase"/>
</dbReference>
<gene>
    <name evidence="1" type="ORF">CgunFtcFv8_013904</name>
</gene>
<evidence type="ECO:0000313" key="2">
    <source>
        <dbReference type="Proteomes" id="UP001331515"/>
    </source>
</evidence>
<dbReference type="Proteomes" id="UP001331515">
    <property type="component" value="Unassembled WGS sequence"/>
</dbReference>
<reference evidence="1 2" key="1">
    <citation type="journal article" date="2023" name="Mol. Biol. Evol.">
        <title>Genomics of Secondarily Temperate Adaptation in the Only Non-Antarctic Icefish.</title>
        <authorList>
            <person name="Rivera-Colon A.G."/>
            <person name="Rayamajhi N."/>
            <person name="Minhas B.F."/>
            <person name="Madrigal G."/>
            <person name="Bilyk K.T."/>
            <person name="Yoon V."/>
            <person name="Hune M."/>
            <person name="Gregory S."/>
            <person name="Cheng C.H.C."/>
            <person name="Catchen J.M."/>
        </authorList>
    </citation>
    <scope>NUCLEOTIDE SEQUENCE [LARGE SCALE GENOMIC DNA]</scope>
    <source>
        <tissue evidence="1">White muscle</tissue>
    </source>
</reference>
<evidence type="ECO:0008006" key="3">
    <source>
        <dbReference type="Google" id="ProtNLM"/>
    </source>
</evidence>
<proteinExistence type="predicted"/>
<dbReference type="GO" id="GO:0004842">
    <property type="term" value="F:ubiquitin-protein transferase activity"/>
    <property type="evidence" value="ECO:0007669"/>
    <property type="project" value="InterPro"/>
</dbReference>
<dbReference type="AlphaFoldDB" id="A0AAN8E4Y6"/>
<comment type="caution">
    <text evidence="1">The sequence shown here is derived from an EMBL/GenBank/DDBJ whole genome shotgun (WGS) entry which is preliminary data.</text>
</comment>
<sequence>MIEVQTSMGIFEGKAALDPGLEQFDCSVLPDPDVQSRVKRILQCKTAEDLSALQQDLGDWISECGVPGIFSATIGEIPKMYAYVVKHYIFLRTAKMVNQFTEGMNAFGNLWDLVRNNWIAFLPCFNNMRTPLTKSSFKAIFKYEFSPRGTNHREKEEDTIYSWELVLNIKEVGERRLPYASTCAMTLFLPRGITEEQELHNILNQTLKDSWGFLKV</sequence>
<protein>
    <recommendedName>
        <fullName evidence="3">HECT domain-containing protein</fullName>
    </recommendedName>
</protein>
<evidence type="ECO:0000313" key="1">
    <source>
        <dbReference type="EMBL" id="KAK5933419.1"/>
    </source>
</evidence>
<accession>A0AAN8E4Y6</accession>
<dbReference type="SUPFAM" id="SSF56204">
    <property type="entry name" value="Hect, E3 ligase catalytic domain"/>
    <property type="match status" value="1"/>
</dbReference>